<dbReference type="Pfam" id="PF03237">
    <property type="entry name" value="Terminase_6N"/>
    <property type="match status" value="1"/>
</dbReference>
<keyword evidence="1" id="KW-1188">Viral release from host cell</keyword>
<evidence type="ECO:0000256" key="3">
    <source>
        <dbReference type="ARBA" id="ARBA00022840"/>
    </source>
</evidence>
<dbReference type="InterPro" id="IPR006437">
    <property type="entry name" value="Phage_terminase_lsu"/>
</dbReference>
<organism evidence="6">
    <name type="scientific">Myoviridae sp. ctiil21</name>
    <dbReference type="NCBI Taxonomy" id="2825153"/>
    <lineage>
        <taxon>Viruses</taxon>
        <taxon>Duplodnaviria</taxon>
        <taxon>Heunggongvirae</taxon>
        <taxon>Uroviricota</taxon>
        <taxon>Caudoviricetes</taxon>
    </lineage>
</organism>
<dbReference type="Pfam" id="PF17289">
    <property type="entry name" value="Terminase_6C"/>
    <property type="match status" value="1"/>
</dbReference>
<evidence type="ECO:0000313" key="6">
    <source>
        <dbReference type="EMBL" id="DAE02191.1"/>
    </source>
</evidence>
<evidence type="ECO:0000256" key="1">
    <source>
        <dbReference type="ARBA" id="ARBA00022612"/>
    </source>
</evidence>
<dbReference type="NCBIfam" id="TIGR01547">
    <property type="entry name" value="phage_term_2"/>
    <property type="match status" value="1"/>
</dbReference>
<proteinExistence type="predicted"/>
<evidence type="ECO:0000256" key="4">
    <source>
        <dbReference type="ARBA" id="ARBA00023219"/>
    </source>
</evidence>
<reference evidence="6" key="1">
    <citation type="journal article" date="2021" name="Proc. Natl. Acad. Sci. U.S.A.">
        <title>A Catalog of Tens of Thousands of Viruses from Human Metagenomes Reveals Hidden Associations with Chronic Diseases.</title>
        <authorList>
            <person name="Tisza M.J."/>
            <person name="Buck C.B."/>
        </authorList>
    </citation>
    <scope>NUCLEOTIDE SEQUENCE</scope>
    <source>
        <strain evidence="6">Ctiil21</strain>
    </source>
</reference>
<evidence type="ECO:0000259" key="5">
    <source>
        <dbReference type="Pfam" id="PF17289"/>
    </source>
</evidence>
<dbReference type="Gene3D" id="3.30.420.280">
    <property type="match status" value="1"/>
</dbReference>
<keyword evidence="2" id="KW-0547">Nucleotide-binding</keyword>
<dbReference type="InterPro" id="IPR027417">
    <property type="entry name" value="P-loop_NTPase"/>
</dbReference>
<sequence length="416" mass="48404">MEFRDWGVKALDFIEKPIEEDAFINILEGSVRSGKTVAMIPKWLNYIMTGPPGLLLMTGVSKDTIYDNVLNDLFDTIGEENYHYNRQSGSLDVFWRDADGEHMRRIKVVGAKDEGSEKFIRGKTLAGAYCDELTLMPERFFKQLLNRLSVPGAKLYSTTNPDSPMHYLYKEYVTSEEKLRDGLVSVVHFELDDNPNLTDDYKTNIRSSYSGMWFKRMILGMWVLAEGIIYDMFSDDLLFDDAEFTNTLKSTCRRFIACDYGTKNPMVFLDIYDDGETIWIPNLYYWDSRKEQRQKTDAQYADDLETMLGEEYPDAIVIDPSAASFKLECQGRGFRVKDADNSVNDGIREVAKLLTKKKIRIHRKNCQPMIDEFQSYVWDERAARMGEEKPVKQADHAMDALRYYVHTMLPKWRRRE</sequence>
<dbReference type="Gene3D" id="3.40.50.300">
    <property type="entry name" value="P-loop containing nucleotide triphosphate hydrolases"/>
    <property type="match status" value="1"/>
</dbReference>
<feature type="domain" description="Terminase large subunit gp17-like C-terminal" evidence="5">
    <location>
        <begin position="285"/>
        <end position="405"/>
    </location>
</feature>
<keyword evidence="3" id="KW-0067">ATP-binding</keyword>
<keyword evidence="4" id="KW-0231">Viral genome packaging</keyword>
<dbReference type="EMBL" id="BK015343">
    <property type="protein sequence ID" value="DAE02191.1"/>
    <property type="molecule type" value="Genomic_DNA"/>
</dbReference>
<dbReference type="InterPro" id="IPR035421">
    <property type="entry name" value="Terminase_6C"/>
</dbReference>
<accession>A0A8S5P4Y1</accession>
<protein>
    <submittedName>
        <fullName evidence="6">Large terminase</fullName>
    </submittedName>
</protein>
<evidence type="ECO:0000256" key="2">
    <source>
        <dbReference type="ARBA" id="ARBA00022741"/>
    </source>
</evidence>
<name>A0A8S5P4Y1_9CAUD</name>
<dbReference type="GO" id="GO:0005524">
    <property type="term" value="F:ATP binding"/>
    <property type="evidence" value="ECO:0007669"/>
    <property type="project" value="UniProtKB-KW"/>
</dbReference>